<evidence type="ECO:0000256" key="1">
    <source>
        <dbReference type="ARBA" id="ARBA00004733"/>
    </source>
</evidence>
<dbReference type="NCBIfam" id="TIGR00262">
    <property type="entry name" value="trpA"/>
    <property type="match status" value="1"/>
</dbReference>
<name>A0A7T0BQZ9_DENNO</name>
<dbReference type="CDD" id="cd04724">
    <property type="entry name" value="Tryptophan_synthase_alpha"/>
    <property type="match status" value="1"/>
</dbReference>
<evidence type="ECO:0000256" key="9">
    <source>
        <dbReference type="RuleBase" id="RU003662"/>
    </source>
</evidence>
<dbReference type="InterPro" id="IPR018204">
    <property type="entry name" value="Trp_synthase_alpha_AS"/>
</dbReference>
<reference evidence="10" key="1">
    <citation type="submission" date="2019-12" db="EMBL/GenBank/DDBJ databases">
        <title>Characterization of key enzymes for biosynthesis of dendrobine in Dendrobium nobile.</title>
        <authorList>
            <person name="Zheng S."/>
            <person name="Chun Z."/>
            <person name="Hu Y."/>
            <person name="Zhao R."/>
        </authorList>
    </citation>
    <scope>NUCLEOTIDE SEQUENCE</scope>
</reference>
<comment type="similarity">
    <text evidence="8 9">Belongs to the TrpA family.</text>
</comment>
<comment type="pathway">
    <text evidence="1">Amino-acid biosynthesis; L-tryptophan biosynthesis; L-tryptophan from chorismate: step 5/5.</text>
</comment>
<evidence type="ECO:0000256" key="5">
    <source>
        <dbReference type="ARBA" id="ARBA00023141"/>
    </source>
</evidence>
<dbReference type="GO" id="GO:0009507">
    <property type="term" value="C:chloroplast"/>
    <property type="evidence" value="ECO:0007669"/>
    <property type="project" value="TreeGrafter"/>
</dbReference>
<dbReference type="SUPFAM" id="SSF51366">
    <property type="entry name" value="Ribulose-phoshate binding barrel"/>
    <property type="match status" value="1"/>
</dbReference>
<evidence type="ECO:0000256" key="2">
    <source>
        <dbReference type="ARBA" id="ARBA00011270"/>
    </source>
</evidence>
<dbReference type="InterPro" id="IPR002028">
    <property type="entry name" value="Trp_synthase_suA"/>
</dbReference>
<dbReference type="Gene3D" id="3.20.20.70">
    <property type="entry name" value="Aldolase class I"/>
    <property type="match status" value="1"/>
</dbReference>
<dbReference type="UniPathway" id="UPA00035">
    <property type="reaction ID" value="UER00044"/>
</dbReference>
<dbReference type="GO" id="GO:0005829">
    <property type="term" value="C:cytosol"/>
    <property type="evidence" value="ECO:0007669"/>
    <property type="project" value="TreeGrafter"/>
</dbReference>
<sequence>MALPTNHSLLLPALLKGSKTSINPSFTISPKSPLTISETFSRLKKQRKVGFIPYITAGDPDLCTTEKALRLLSSCGADLIEVGLPYPDPILDGPVIQASTIRALTNGVNFQAIISMLGKVVPELSCPIILFSYYNQIMKINQESFMSALNYGGIQGLIVPDLPFEDIGSLKKRANKKNIDLVLLAAPTTSNYRLKAIVDASDGFLYLVSTTGVTGARSNLNSQVQFRLEELKKETSKPIAVGFGISKPEHVKQLSIWGANGVIVGSAIVKLLGESKSSEEGLRLVETFTKSLTSALP</sequence>
<evidence type="ECO:0000256" key="3">
    <source>
        <dbReference type="ARBA" id="ARBA00022605"/>
    </source>
</evidence>
<dbReference type="PANTHER" id="PTHR43406:SF1">
    <property type="entry name" value="TRYPTOPHAN SYNTHASE ALPHA CHAIN, CHLOROPLASTIC"/>
    <property type="match status" value="1"/>
</dbReference>
<dbReference type="AlphaFoldDB" id="A0A7T0BQZ9"/>
<keyword evidence="6" id="KW-0456">Lyase</keyword>
<evidence type="ECO:0000256" key="6">
    <source>
        <dbReference type="ARBA" id="ARBA00023239"/>
    </source>
</evidence>
<dbReference type="HAMAP" id="MF_00131">
    <property type="entry name" value="Trp_synth_alpha"/>
    <property type="match status" value="1"/>
</dbReference>
<evidence type="ECO:0000256" key="4">
    <source>
        <dbReference type="ARBA" id="ARBA00022822"/>
    </source>
</evidence>
<evidence type="ECO:0000313" key="10">
    <source>
        <dbReference type="EMBL" id="QPJ58187.1"/>
    </source>
</evidence>
<dbReference type="PROSITE" id="PS00167">
    <property type="entry name" value="TRP_SYNTHASE_ALPHA"/>
    <property type="match status" value="1"/>
</dbReference>
<dbReference type="GO" id="GO:0004834">
    <property type="term" value="F:tryptophan synthase activity"/>
    <property type="evidence" value="ECO:0007669"/>
    <property type="project" value="UniProtKB-EC"/>
</dbReference>
<evidence type="ECO:0000256" key="8">
    <source>
        <dbReference type="ARBA" id="ARBA00060788"/>
    </source>
</evidence>
<dbReference type="Pfam" id="PF00290">
    <property type="entry name" value="Trp_syntA"/>
    <property type="match status" value="1"/>
</dbReference>
<keyword evidence="5" id="KW-0057">Aromatic amino acid biosynthesis</keyword>
<dbReference type="InterPro" id="IPR013785">
    <property type="entry name" value="Aldolase_TIM"/>
</dbReference>
<accession>A0A7T0BQZ9</accession>
<proteinExistence type="evidence at transcript level"/>
<keyword evidence="4" id="KW-0822">Tryptophan biosynthesis</keyword>
<organism evidence="10">
    <name type="scientific">Dendrobium nobile</name>
    <name type="common">Orchid</name>
    <dbReference type="NCBI Taxonomy" id="94219"/>
    <lineage>
        <taxon>Eukaryota</taxon>
        <taxon>Viridiplantae</taxon>
        <taxon>Streptophyta</taxon>
        <taxon>Embryophyta</taxon>
        <taxon>Tracheophyta</taxon>
        <taxon>Spermatophyta</taxon>
        <taxon>Magnoliopsida</taxon>
        <taxon>Liliopsida</taxon>
        <taxon>Asparagales</taxon>
        <taxon>Orchidaceae</taxon>
        <taxon>Epidendroideae</taxon>
        <taxon>Malaxideae</taxon>
        <taxon>Dendrobiinae</taxon>
        <taxon>Dendrobium</taxon>
    </lineage>
</organism>
<dbReference type="EMBL" id="MN815075">
    <property type="protein sequence ID" value="QPJ58187.1"/>
    <property type="molecule type" value="mRNA"/>
</dbReference>
<evidence type="ECO:0000256" key="7">
    <source>
        <dbReference type="ARBA" id="ARBA00049047"/>
    </source>
</evidence>
<dbReference type="FunFam" id="3.20.20.70:FF:000107">
    <property type="entry name" value="Tryptophan synthase alpha chain, chloroplastic"/>
    <property type="match status" value="1"/>
</dbReference>
<protein>
    <submittedName>
        <fullName evidence="10">Tryptophan synthase alpha chain-like protein</fullName>
    </submittedName>
</protein>
<comment type="catalytic activity">
    <reaction evidence="7">
        <text>(1S,2R)-1-C-(indol-3-yl)glycerol 3-phosphate + L-serine = D-glyceraldehyde 3-phosphate + L-tryptophan + H2O</text>
        <dbReference type="Rhea" id="RHEA:10532"/>
        <dbReference type="ChEBI" id="CHEBI:15377"/>
        <dbReference type="ChEBI" id="CHEBI:33384"/>
        <dbReference type="ChEBI" id="CHEBI:57912"/>
        <dbReference type="ChEBI" id="CHEBI:58866"/>
        <dbReference type="ChEBI" id="CHEBI:59776"/>
        <dbReference type="EC" id="4.2.1.20"/>
    </reaction>
</comment>
<keyword evidence="3" id="KW-0028">Amino-acid biosynthesis</keyword>
<dbReference type="InterPro" id="IPR011060">
    <property type="entry name" value="RibuloseP-bd_barrel"/>
</dbReference>
<comment type="subunit">
    <text evidence="2">Tetramer of two alpha and two beta chains.</text>
</comment>
<dbReference type="PANTHER" id="PTHR43406">
    <property type="entry name" value="TRYPTOPHAN SYNTHASE, ALPHA CHAIN"/>
    <property type="match status" value="1"/>
</dbReference>